<dbReference type="PIRSF" id="PIRSF002162">
    <property type="entry name" value="Ribosomal_L6"/>
    <property type="match status" value="1"/>
</dbReference>
<dbReference type="InterPro" id="IPR020040">
    <property type="entry name" value="Ribosomal_uL6_a/b-dom"/>
</dbReference>
<evidence type="ECO:0000256" key="4">
    <source>
        <dbReference type="ARBA" id="ARBA00023274"/>
    </source>
</evidence>
<keyword evidence="2 6" id="KW-0694">RNA-binding</keyword>
<evidence type="ECO:0000256" key="1">
    <source>
        <dbReference type="ARBA" id="ARBA00022730"/>
    </source>
</evidence>
<dbReference type="Proteomes" id="UP000030136">
    <property type="component" value="Unassembled WGS sequence"/>
</dbReference>
<gene>
    <name evidence="6 11" type="primary">rplF</name>
    <name evidence="10" type="ORF">HQ38_05050</name>
    <name evidence="11" type="ORF">NCTC12858_00358</name>
</gene>
<comment type="function">
    <text evidence="5">Component of the mitochondrial ribosome (mitoribosome), a dedicated translation machinery responsible for the synthesis of mitochondrial genome-encoded proteins, including at least some of the essential transmembrane subunits of the mitochondrial respiratory chain. The mitoribosomes are attached to the mitochondrial inner membrane and translation products are cotranslationally integrated into the membrane.</text>
</comment>
<dbReference type="Proteomes" id="UP000249300">
    <property type="component" value="Chromosome 1"/>
</dbReference>
<dbReference type="HAMAP" id="MF_01365_B">
    <property type="entry name" value="Ribosomal_uL6_B"/>
    <property type="match status" value="1"/>
</dbReference>
<comment type="function">
    <text evidence="6 8">This protein binds to the 23S rRNA, and is important in its secondary structure. It is located near the subunit interface in the base of the L7/L12 stalk, and near the tRNA binding site of the peptidyltransferase center.</text>
</comment>
<evidence type="ECO:0000256" key="8">
    <source>
        <dbReference type="RuleBase" id="RU003870"/>
    </source>
</evidence>
<keyword evidence="4 6" id="KW-0687">Ribonucleoprotein</keyword>
<keyword evidence="1 6" id="KW-0699">rRNA-binding</keyword>
<evidence type="ECO:0000259" key="9">
    <source>
        <dbReference type="Pfam" id="PF00347"/>
    </source>
</evidence>
<reference evidence="10 12" key="1">
    <citation type="submission" date="2014-08" db="EMBL/GenBank/DDBJ databases">
        <title>Porphyromonas crevioricanis strain:COT-253_OH1447 Genome sequencing.</title>
        <authorList>
            <person name="Wallis C."/>
            <person name="Deusch O."/>
            <person name="O'Flynn C."/>
            <person name="Davis I."/>
            <person name="Jospin G."/>
            <person name="Darling A.E."/>
            <person name="Coil D.A."/>
            <person name="Alexiev A."/>
            <person name="Horsfall A."/>
            <person name="Kirkwood N."/>
            <person name="Harris S."/>
            <person name="Eisen J.A."/>
        </authorList>
    </citation>
    <scope>NUCLEOTIDE SEQUENCE [LARGE SCALE GENOMIC DNA]</scope>
    <source>
        <strain evidence="12">COT-253 OH1447</strain>
        <strain evidence="10">COT-253_OH1447</strain>
    </source>
</reference>
<dbReference type="SUPFAM" id="SSF56053">
    <property type="entry name" value="Ribosomal protein L6"/>
    <property type="match status" value="2"/>
</dbReference>
<dbReference type="GO" id="GO:0002181">
    <property type="term" value="P:cytoplasmic translation"/>
    <property type="evidence" value="ECO:0007669"/>
    <property type="project" value="TreeGrafter"/>
</dbReference>
<evidence type="ECO:0000313" key="13">
    <source>
        <dbReference type="Proteomes" id="UP000249300"/>
    </source>
</evidence>
<dbReference type="InterPro" id="IPR036789">
    <property type="entry name" value="Ribosomal_uL6-like_a/b-dom_sf"/>
</dbReference>
<evidence type="ECO:0000313" key="12">
    <source>
        <dbReference type="Proteomes" id="UP000030136"/>
    </source>
</evidence>
<dbReference type="PANTHER" id="PTHR11655">
    <property type="entry name" value="60S/50S RIBOSOMAL PROTEIN L6/L9"/>
    <property type="match status" value="1"/>
</dbReference>
<dbReference type="FunFam" id="3.90.930.12:FF:000002">
    <property type="entry name" value="50S ribosomal protein L6"/>
    <property type="match status" value="1"/>
</dbReference>
<dbReference type="InterPro" id="IPR002358">
    <property type="entry name" value="Ribosomal_uL6_CS"/>
</dbReference>
<evidence type="ECO:0000256" key="5">
    <source>
        <dbReference type="ARBA" id="ARBA00037226"/>
    </source>
</evidence>
<evidence type="ECO:0000256" key="6">
    <source>
        <dbReference type="HAMAP-Rule" id="MF_01365"/>
    </source>
</evidence>
<dbReference type="OrthoDB" id="9805007at2"/>
<dbReference type="EMBL" id="JQJC01000014">
    <property type="protein sequence ID" value="KGN94894.1"/>
    <property type="molecule type" value="Genomic_DNA"/>
</dbReference>
<dbReference type="STRING" id="393921.HQ45_04885"/>
<evidence type="ECO:0000256" key="2">
    <source>
        <dbReference type="ARBA" id="ARBA00022884"/>
    </source>
</evidence>
<dbReference type="GO" id="GO:0003735">
    <property type="term" value="F:structural constituent of ribosome"/>
    <property type="evidence" value="ECO:0007669"/>
    <property type="project" value="UniProtKB-UniRule"/>
</dbReference>
<dbReference type="InterPro" id="IPR019906">
    <property type="entry name" value="Ribosomal_uL6_bac-type"/>
</dbReference>
<keyword evidence="13" id="KW-1185">Reference proteome</keyword>
<comment type="similarity">
    <text evidence="6 7">Belongs to the universal ribosomal protein uL6 family.</text>
</comment>
<dbReference type="RefSeq" id="WP_023936907.1">
    <property type="nucleotide sequence ID" value="NZ_FUXH01000006.1"/>
</dbReference>
<dbReference type="KEGG" id="pcre:NCTC12858_00358"/>
<evidence type="ECO:0000313" key="10">
    <source>
        <dbReference type="EMBL" id="KGN94894.1"/>
    </source>
</evidence>
<dbReference type="EMBL" id="LS483447">
    <property type="protein sequence ID" value="SQH72535.1"/>
    <property type="molecule type" value="Genomic_DNA"/>
</dbReference>
<dbReference type="Pfam" id="PF00347">
    <property type="entry name" value="Ribosomal_L6"/>
    <property type="match status" value="2"/>
</dbReference>
<evidence type="ECO:0000256" key="7">
    <source>
        <dbReference type="RuleBase" id="RU003869"/>
    </source>
</evidence>
<organism evidence="10 12">
    <name type="scientific">Porphyromonas crevioricanis</name>
    <dbReference type="NCBI Taxonomy" id="393921"/>
    <lineage>
        <taxon>Bacteria</taxon>
        <taxon>Pseudomonadati</taxon>
        <taxon>Bacteroidota</taxon>
        <taxon>Bacteroidia</taxon>
        <taxon>Bacteroidales</taxon>
        <taxon>Porphyromonadaceae</taxon>
        <taxon>Porphyromonas</taxon>
    </lineage>
</organism>
<dbReference type="PANTHER" id="PTHR11655:SF14">
    <property type="entry name" value="LARGE RIBOSOMAL SUBUNIT PROTEIN UL6M"/>
    <property type="match status" value="1"/>
</dbReference>
<dbReference type="GO" id="GO:0019843">
    <property type="term" value="F:rRNA binding"/>
    <property type="evidence" value="ECO:0007669"/>
    <property type="project" value="UniProtKB-UniRule"/>
</dbReference>
<dbReference type="AlphaFoldDB" id="A0A0A2FPC6"/>
<dbReference type="PROSITE" id="PS00525">
    <property type="entry name" value="RIBOSOMAL_L6_1"/>
    <property type="match status" value="1"/>
</dbReference>
<keyword evidence="3 6" id="KW-0689">Ribosomal protein</keyword>
<dbReference type="Gene3D" id="3.90.930.12">
    <property type="entry name" value="Ribosomal protein L6, alpha-beta domain"/>
    <property type="match status" value="2"/>
</dbReference>
<dbReference type="InterPro" id="IPR000702">
    <property type="entry name" value="Ribosomal_uL6-like"/>
</dbReference>
<dbReference type="FunFam" id="3.90.930.12:FF:000006">
    <property type="entry name" value="50S ribosomal protein L6"/>
    <property type="match status" value="1"/>
</dbReference>
<reference evidence="11 13" key="2">
    <citation type="submission" date="2018-06" db="EMBL/GenBank/DDBJ databases">
        <authorList>
            <consortium name="Pathogen Informatics"/>
            <person name="Doyle S."/>
        </authorList>
    </citation>
    <scope>NUCLEOTIDE SEQUENCE [LARGE SCALE GENOMIC DNA]</scope>
    <source>
        <strain evidence="11 13">NCTC12858</strain>
    </source>
</reference>
<dbReference type="NCBIfam" id="TIGR03654">
    <property type="entry name" value="L6_bact"/>
    <property type="match status" value="1"/>
</dbReference>
<dbReference type="eggNOG" id="COG0097">
    <property type="taxonomic scope" value="Bacteria"/>
</dbReference>
<accession>A0A0A2FPC6</accession>
<comment type="subunit">
    <text evidence="6">Part of the 50S ribosomal subunit.</text>
</comment>
<sequence>MSRIGKMPIAIPAGVTVSLVDEVVTVKGPKGELSQKIDPRITMEIEDDHILFSRHSEEREDRSLHGLYRSLVNNMVVGVSQGYSRTLELVGVGYRAANNGQILELSLGFTHAIYFQLPAEVKVEAKTERNKNPLITLECADKQLLGQICNKIRSFRKPEPYKGKGVKFVGEEIRRKSGKVAGK</sequence>
<name>A0A0A2FPC6_9PORP</name>
<evidence type="ECO:0000313" key="11">
    <source>
        <dbReference type="EMBL" id="SQH72535.1"/>
    </source>
</evidence>
<protein>
    <recommendedName>
        <fullName evidence="6">Large ribosomal subunit protein uL6</fullName>
    </recommendedName>
</protein>
<proteinExistence type="inferred from homology"/>
<dbReference type="PRINTS" id="PR00059">
    <property type="entry name" value="RIBOSOMALL6"/>
</dbReference>
<evidence type="ECO:0000256" key="3">
    <source>
        <dbReference type="ARBA" id="ARBA00022980"/>
    </source>
</evidence>
<feature type="domain" description="Large ribosomal subunit protein uL6 alpha-beta" evidence="9">
    <location>
        <begin position="11"/>
        <end position="82"/>
    </location>
</feature>
<dbReference type="GO" id="GO:0022625">
    <property type="term" value="C:cytosolic large ribosomal subunit"/>
    <property type="evidence" value="ECO:0007669"/>
    <property type="project" value="UniProtKB-UniRule"/>
</dbReference>
<feature type="domain" description="Large ribosomal subunit protein uL6 alpha-beta" evidence="9">
    <location>
        <begin position="90"/>
        <end position="167"/>
    </location>
</feature>